<evidence type="ECO:0000313" key="1">
    <source>
        <dbReference type="EMBL" id="GIX74235.1"/>
    </source>
</evidence>
<dbReference type="EMBL" id="BPLR01002486">
    <property type="protein sequence ID" value="GIX74235.1"/>
    <property type="molecule type" value="Genomic_DNA"/>
</dbReference>
<evidence type="ECO:0000313" key="2">
    <source>
        <dbReference type="Proteomes" id="UP001054945"/>
    </source>
</evidence>
<proteinExistence type="predicted"/>
<dbReference type="Proteomes" id="UP001054945">
    <property type="component" value="Unassembled WGS sequence"/>
</dbReference>
<sequence length="120" mass="13310">MWASSRWFMEKYSMALDIAKSSAIYTMVSADSEGVVVSFDVIVVHHERACNFIVHFGPLACRKLAEVEVLTNDLVDGGLNGEPVVLINANFIVRSRSLYIVRALEVKDVVVTSGDFVQNM</sequence>
<protein>
    <submittedName>
        <fullName evidence="1">Uncharacterized protein</fullName>
    </submittedName>
</protein>
<name>A0AAV4MQQ6_CAEEX</name>
<gene>
    <name evidence="1" type="ORF">CEXT_620741</name>
</gene>
<comment type="caution">
    <text evidence="1">The sequence shown here is derived from an EMBL/GenBank/DDBJ whole genome shotgun (WGS) entry which is preliminary data.</text>
</comment>
<organism evidence="1 2">
    <name type="scientific">Caerostris extrusa</name>
    <name type="common">Bark spider</name>
    <name type="synonym">Caerostris bankana</name>
    <dbReference type="NCBI Taxonomy" id="172846"/>
    <lineage>
        <taxon>Eukaryota</taxon>
        <taxon>Metazoa</taxon>
        <taxon>Ecdysozoa</taxon>
        <taxon>Arthropoda</taxon>
        <taxon>Chelicerata</taxon>
        <taxon>Arachnida</taxon>
        <taxon>Araneae</taxon>
        <taxon>Araneomorphae</taxon>
        <taxon>Entelegynae</taxon>
        <taxon>Araneoidea</taxon>
        <taxon>Araneidae</taxon>
        <taxon>Caerostris</taxon>
    </lineage>
</organism>
<dbReference type="AlphaFoldDB" id="A0AAV4MQQ6"/>
<reference evidence="1 2" key="1">
    <citation type="submission" date="2021-06" db="EMBL/GenBank/DDBJ databases">
        <title>Caerostris extrusa draft genome.</title>
        <authorList>
            <person name="Kono N."/>
            <person name="Arakawa K."/>
        </authorList>
    </citation>
    <scope>NUCLEOTIDE SEQUENCE [LARGE SCALE GENOMIC DNA]</scope>
</reference>
<accession>A0AAV4MQQ6</accession>
<keyword evidence="2" id="KW-1185">Reference proteome</keyword>